<comment type="caution">
    <text evidence="2">The sequence shown here is derived from an EMBL/GenBank/DDBJ whole genome shotgun (WGS) entry which is preliminary data.</text>
</comment>
<dbReference type="AlphaFoldDB" id="A0A164GTX3"/>
<dbReference type="Pfam" id="PF13358">
    <property type="entry name" value="DDE_3"/>
    <property type="match status" value="1"/>
</dbReference>
<evidence type="ECO:0000313" key="2">
    <source>
        <dbReference type="EMBL" id="KZR99351.1"/>
    </source>
</evidence>
<protein>
    <recommendedName>
        <fullName evidence="1">Tc1-like transposase DDE domain-containing protein</fullName>
    </recommendedName>
</protein>
<evidence type="ECO:0000313" key="3">
    <source>
        <dbReference type="Proteomes" id="UP000076858"/>
    </source>
</evidence>
<dbReference type="EMBL" id="LRGB01013888">
    <property type="protein sequence ID" value="KZR99351.1"/>
    <property type="molecule type" value="Genomic_DNA"/>
</dbReference>
<evidence type="ECO:0000259" key="1">
    <source>
        <dbReference type="Pfam" id="PF13358"/>
    </source>
</evidence>
<dbReference type="STRING" id="35525.A0A164GTX3"/>
<name>A0A164GTX3_9CRUS</name>
<feature type="non-terminal residue" evidence="2">
    <location>
        <position position="1"/>
    </location>
</feature>
<reference evidence="2 3" key="1">
    <citation type="submission" date="2016-03" db="EMBL/GenBank/DDBJ databases">
        <title>EvidentialGene: Evidence-directed Construction of Genes on Genomes.</title>
        <authorList>
            <person name="Gilbert D.G."/>
            <person name="Choi J.-H."/>
            <person name="Mockaitis K."/>
            <person name="Colbourne J."/>
            <person name="Pfrender M."/>
        </authorList>
    </citation>
    <scope>NUCLEOTIDE SEQUENCE [LARGE SCALE GENOMIC DNA]</scope>
    <source>
        <strain evidence="2 3">Xinb3</strain>
        <tissue evidence="2">Complete organism</tissue>
    </source>
</reference>
<dbReference type="GO" id="GO:0003676">
    <property type="term" value="F:nucleic acid binding"/>
    <property type="evidence" value="ECO:0007669"/>
    <property type="project" value="InterPro"/>
</dbReference>
<dbReference type="InterPro" id="IPR038717">
    <property type="entry name" value="Tc1-like_DDE_dom"/>
</dbReference>
<organism evidence="2 3">
    <name type="scientific">Daphnia magna</name>
    <dbReference type="NCBI Taxonomy" id="35525"/>
    <lineage>
        <taxon>Eukaryota</taxon>
        <taxon>Metazoa</taxon>
        <taxon>Ecdysozoa</taxon>
        <taxon>Arthropoda</taxon>
        <taxon>Crustacea</taxon>
        <taxon>Branchiopoda</taxon>
        <taxon>Diplostraca</taxon>
        <taxon>Cladocera</taxon>
        <taxon>Anomopoda</taxon>
        <taxon>Daphniidae</taxon>
        <taxon>Daphnia</taxon>
    </lineage>
</organism>
<gene>
    <name evidence="2" type="ORF">APZ42_004812</name>
</gene>
<dbReference type="Proteomes" id="UP000076858">
    <property type="component" value="Unassembled WGS sequence"/>
</dbReference>
<dbReference type="InterPro" id="IPR036397">
    <property type="entry name" value="RNaseH_sf"/>
</dbReference>
<accession>A0A164GTX3</accession>
<sequence length="93" mass="11450">HYWFAGEASHHYRIKKIWWPAFSPDLNPIENFWGWMVNRMGAVEGDTQEELWDWIMQCWEEMADQRNYWENLIDSMPERLARVIELDGDLRKY</sequence>
<dbReference type="Gene3D" id="3.30.420.10">
    <property type="entry name" value="Ribonuclease H-like superfamily/Ribonuclease H"/>
    <property type="match status" value="1"/>
</dbReference>
<keyword evidence="3" id="KW-1185">Reference proteome</keyword>
<feature type="domain" description="Tc1-like transposase DDE" evidence="1">
    <location>
        <begin position="11"/>
        <end position="50"/>
    </location>
</feature>
<proteinExistence type="predicted"/>